<evidence type="ECO:0000256" key="1">
    <source>
        <dbReference type="ARBA" id="ARBA00010641"/>
    </source>
</evidence>
<feature type="domain" description="RNA polymerase sigma-70 region 2" evidence="7">
    <location>
        <begin position="37"/>
        <end position="103"/>
    </location>
</feature>
<evidence type="ECO:0000256" key="3">
    <source>
        <dbReference type="ARBA" id="ARBA00023082"/>
    </source>
</evidence>
<dbReference type="SUPFAM" id="SSF88946">
    <property type="entry name" value="Sigma2 domain of RNA polymerase sigma factors"/>
    <property type="match status" value="1"/>
</dbReference>
<sequence length="193" mass="21670">MAGSSDSDTASADRAYLTGVLADVARKDQEALHRLHERTSAKLFGICLRISGERQAAEDILQNVYLKIWDRAERFDPTRASPITWLATIARNTAIDWRRANSRHLSADTEDAATGIADDRPAADMLIEQSQASERLHHCLDELDERPRSAIRAAFFGGFTYAELARRADVPLGTMKSWMRRSFQRLKACIEHG</sequence>
<accession>A0A840YWZ8</accession>
<protein>
    <recommendedName>
        <fullName evidence="6">RNA polymerase sigma factor</fullName>
    </recommendedName>
</protein>
<dbReference type="NCBIfam" id="TIGR02937">
    <property type="entry name" value="sigma70-ECF"/>
    <property type="match status" value="1"/>
</dbReference>
<evidence type="ECO:0000256" key="5">
    <source>
        <dbReference type="ARBA" id="ARBA00023163"/>
    </source>
</evidence>
<organism evidence="9 10">
    <name type="scientific">Stakelama sediminis</name>
    <dbReference type="NCBI Taxonomy" id="463200"/>
    <lineage>
        <taxon>Bacteria</taxon>
        <taxon>Pseudomonadati</taxon>
        <taxon>Pseudomonadota</taxon>
        <taxon>Alphaproteobacteria</taxon>
        <taxon>Sphingomonadales</taxon>
        <taxon>Sphingomonadaceae</taxon>
        <taxon>Stakelama</taxon>
    </lineage>
</organism>
<evidence type="ECO:0000313" key="10">
    <source>
        <dbReference type="Proteomes" id="UP000554342"/>
    </source>
</evidence>
<proteinExistence type="inferred from homology"/>
<dbReference type="GO" id="GO:0003677">
    <property type="term" value="F:DNA binding"/>
    <property type="evidence" value="ECO:0007669"/>
    <property type="project" value="UniProtKB-KW"/>
</dbReference>
<keyword evidence="10" id="KW-1185">Reference proteome</keyword>
<dbReference type="InterPro" id="IPR000838">
    <property type="entry name" value="RNA_pol_sigma70_ECF_CS"/>
</dbReference>
<dbReference type="Proteomes" id="UP000554342">
    <property type="component" value="Unassembled WGS sequence"/>
</dbReference>
<keyword evidence="3 6" id="KW-0731">Sigma factor</keyword>
<evidence type="ECO:0000256" key="2">
    <source>
        <dbReference type="ARBA" id="ARBA00023015"/>
    </source>
</evidence>
<dbReference type="AlphaFoldDB" id="A0A840YWZ8"/>
<keyword evidence="4 6" id="KW-0238">DNA-binding</keyword>
<dbReference type="PROSITE" id="PS01063">
    <property type="entry name" value="SIGMA70_ECF"/>
    <property type="match status" value="1"/>
</dbReference>
<dbReference type="InterPro" id="IPR039425">
    <property type="entry name" value="RNA_pol_sigma-70-like"/>
</dbReference>
<dbReference type="Pfam" id="PF04542">
    <property type="entry name" value="Sigma70_r2"/>
    <property type="match status" value="1"/>
</dbReference>
<dbReference type="InterPro" id="IPR007627">
    <property type="entry name" value="RNA_pol_sigma70_r2"/>
</dbReference>
<dbReference type="CDD" id="cd06171">
    <property type="entry name" value="Sigma70_r4"/>
    <property type="match status" value="1"/>
</dbReference>
<keyword evidence="2 6" id="KW-0805">Transcription regulation</keyword>
<dbReference type="InterPro" id="IPR013325">
    <property type="entry name" value="RNA_pol_sigma_r2"/>
</dbReference>
<dbReference type="InterPro" id="IPR014284">
    <property type="entry name" value="RNA_pol_sigma-70_dom"/>
</dbReference>
<dbReference type="Pfam" id="PF08281">
    <property type="entry name" value="Sigma70_r4_2"/>
    <property type="match status" value="1"/>
</dbReference>
<dbReference type="SUPFAM" id="SSF88659">
    <property type="entry name" value="Sigma3 and sigma4 domains of RNA polymerase sigma factors"/>
    <property type="match status" value="1"/>
</dbReference>
<dbReference type="InterPro" id="IPR013324">
    <property type="entry name" value="RNA_pol_sigma_r3/r4-like"/>
</dbReference>
<dbReference type="GO" id="GO:0006352">
    <property type="term" value="P:DNA-templated transcription initiation"/>
    <property type="evidence" value="ECO:0007669"/>
    <property type="project" value="InterPro"/>
</dbReference>
<dbReference type="EMBL" id="JACIJI010000001">
    <property type="protein sequence ID" value="MBB5718077.1"/>
    <property type="molecule type" value="Genomic_DNA"/>
</dbReference>
<dbReference type="InterPro" id="IPR036388">
    <property type="entry name" value="WH-like_DNA-bd_sf"/>
</dbReference>
<dbReference type="GO" id="GO:0016987">
    <property type="term" value="F:sigma factor activity"/>
    <property type="evidence" value="ECO:0007669"/>
    <property type="project" value="UniProtKB-KW"/>
</dbReference>
<evidence type="ECO:0000256" key="4">
    <source>
        <dbReference type="ARBA" id="ARBA00023125"/>
    </source>
</evidence>
<dbReference type="PANTHER" id="PTHR43133:SF62">
    <property type="entry name" value="RNA POLYMERASE SIGMA FACTOR SIGZ"/>
    <property type="match status" value="1"/>
</dbReference>
<dbReference type="RefSeq" id="WP_184001763.1">
    <property type="nucleotide sequence ID" value="NZ_BAABIF010000004.1"/>
</dbReference>
<evidence type="ECO:0000259" key="8">
    <source>
        <dbReference type="Pfam" id="PF08281"/>
    </source>
</evidence>
<gene>
    <name evidence="9" type="ORF">FHR23_000984</name>
</gene>
<reference evidence="9 10" key="1">
    <citation type="submission" date="2020-08" db="EMBL/GenBank/DDBJ databases">
        <title>Genomic Encyclopedia of Type Strains, Phase IV (KMG-IV): sequencing the most valuable type-strain genomes for metagenomic binning, comparative biology and taxonomic classification.</title>
        <authorList>
            <person name="Goeker M."/>
        </authorList>
    </citation>
    <scope>NUCLEOTIDE SEQUENCE [LARGE SCALE GENOMIC DNA]</scope>
    <source>
        <strain evidence="9 10">DSM 27203</strain>
    </source>
</reference>
<comment type="similarity">
    <text evidence="1 6">Belongs to the sigma-70 factor family. ECF subfamily.</text>
</comment>
<evidence type="ECO:0000256" key="6">
    <source>
        <dbReference type="RuleBase" id="RU000716"/>
    </source>
</evidence>
<name>A0A840YWZ8_9SPHN</name>
<dbReference type="Gene3D" id="1.10.10.10">
    <property type="entry name" value="Winged helix-like DNA-binding domain superfamily/Winged helix DNA-binding domain"/>
    <property type="match status" value="1"/>
</dbReference>
<dbReference type="InterPro" id="IPR013249">
    <property type="entry name" value="RNA_pol_sigma70_r4_t2"/>
</dbReference>
<keyword evidence="5 6" id="KW-0804">Transcription</keyword>
<comment type="caution">
    <text evidence="9">The sequence shown here is derived from an EMBL/GenBank/DDBJ whole genome shotgun (WGS) entry which is preliminary data.</text>
</comment>
<feature type="domain" description="RNA polymerase sigma factor 70 region 4 type 2" evidence="8">
    <location>
        <begin position="134"/>
        <end position="186"/>
    </location>
</feature>
<dbReference type="PANTHER" id="PTHR43133">
    <property type="entry name" value="RNA POLYMERASE ECF-TYPE SIGMA FACTO"/>
    <property type="match status" value="1"/>
</dbReference>
<evidence type="ECO:0000313" key="9">
    <source>
        <dbReference type="EMBL" id="MBB5718077.1"/>
    </source>
</evidence>
<evidence type="ECO:0000259" key="7">
    <source>
        <dbReference type="Pfam" id="PF04542"/>
    </source>
</evidence>
<dbReference type="Gene3D" id="1.10.1740.10">
    <property type="match status" value="1"/>
</dbReference>